<dbReference type="GeneID" id="111253981"/>
<feature type="transmembrane region" description="Helical" evidence="8">
    <location>
        <begin position="376"/>
        <end position="395"/>
    </location>
</feature>
<feature type="transmembrane region" description="Helical" evidence="8">
    <location>
        <begin position="178"/>
        <end position="197"/>
    </location>
</feature>
<dbReference type="GO" id="GO:0016020">
    <property type="term" value="C:membrane"/>
    <property type="evidence" value="ECO:0007669"/>
    <property type="project" value="UniProtKB-SubCell"/>
</dbReference>
<feature type="region of interest" description="Disordered" evidence="7">
    <location>
        <begin position="211"/>
        <end position="235"/>
    </location>
</feature>
<dbReference type="EnsemblMetazoa" id="XM_022814327">
    <property type="protein sequence ID" value="XP_022670062"/>
    <property type="gene ID" value="LOC111253981"/>
</dbReference>
<evidence type="ECO:0000256" key="3">
    <source>
        <dbReference type="ARBA" id="ARBA00022475"/>
    </source>
</evidence>
<feature type="transmembrane region" description="Helical" evidence="8">
    <location>
        <begin position="113"/>
        <end position="134"/>
    </location>
</feature>
<keyword evidence="5 8" id="KW-1133">Transmembrane helix</keyword>
<dbReference type="InParanoid" id="A0A7M7KPM8"/>
<proteinExistence type="predicted"/>
<feature type="transmembrane region" description="Helical" evidence="8">
    <location>
        <begin position="146"/>
        <end position="166"/>
    </location>
</feature>
<evidence type="ECO:0000256" key="4">
    <source>
        <dbReference type="ARBA" id="ARBA00022692"/>
    </source>
</evidence>
<dbReference type="PANTHER" id="PTHR36838:SF3">
    <property type="entry name" value="TRANSPORTER AUXIN EFFLUX CARRIER EC FAMILY"/>
    <property type="match status" value="1"/>
</dbReference>
<dbReference type="Proteomes" id="UP000594260">
    <property type="component" value="Unplaced"/>
</dbReference>
<feature type="transmembrane region" description="Helical" evidence="8">
    <location>
        <begin position="314"/>
        <end position="338"/>
    </location>
</feature>
<evidence type="ECO:0000256" key="1">
    <source>
        <dbReference type="ARBA" id="ARBA00004141"/>
    </source>
</evidence>
<sequence length="762" mass="83556">MWNQGSDSTRHLTQQHLLLHGSDSNPVGIARSHSDLVHLVKSEDDKMAVVHDTSATVAQCVLITITGYVSSKLHLLNEEQLQGVEKFTSSLALPALMFTNMASIDLQKAHANMIFGIFMAKVAILLSVVCAGYYLSNRKKRPWNVIGLYGIFSTMCNDFGIALPILKSLFGPALSSELYLIALLGFCILNPLCIYLMEYHRQTTSFSLSEGCHTSDEPTTSTATASVKGDRSVNGPSQASLLARTVLRTLAYSHVVVCLLGGIVNVTGWQKCLPSFVESSLKTTGDSFASLILFLLGFRLDHQKNSKSQSTHKLSVITLSITKTIVLPILCLIGVRILSGSVALSNFAFIYGAVPTPPLVTVYATEYSINPQEISMAVCISSVLSLPLLFVASKATALAIAQPDTSDYAALSSSLVPGVLCLCIANFLCGLLIVVYLTKISSRYTLLPFHFILCFSLTQILQSVGLVFWHLPELVLEVYPVFFVTCGQMSGRLFLAFFAMSISPSLTESSQLERFKRPLTFIGFSLPALVTLSMHIWVGPNEDIPGQGNPPTALPLFLHGHMEMVLFACILSFSLCASFGSLLDIFFRDTGLSSPIVVVKENVQSTAIAENPPATTTRNKPTRHRSKHMLALVCLTGSAFVGLIHTYWRISDPNRKDRPLLMAVEFLDGYMTFSQAVIIMIVYGIHSKYYGRAERIIYTSRLFRKLCNFVSSSFVVASFTAHGLRSQHSQPVLINAEFDIDAKRPPAPARAIRPVIMSTMRF</sequence>
<dbReference type="RefSeq" id="XP_022670062.1">
    <property type="nucleotide sequence ID" value="XM_022814327.1"/>
</dbReference>
<evidence type="ECO:0000313" key="9">
    <source>
        <dbReference type="EnsemblMetazoa" id="XP_022670062"/>
    </source>
</evidence>
<keyword evidence="4 8" id="KW-0812">Transmembrane</keyword>
<reference evidence="9" key="1">
    <citation type="submission" date="2021-01" db="UniProtKB">
        <authorList>
            <consortium name="EnsemblMetazoa"/>
        </authorList>
    </citation>
    <scope>IDENTIFICATION</scope>
</reference>
<dbReference type="PANTHER" id="PTHR36838">
    <property type="entry name" value="AUXIN EFFLUX CARRIER FAMILY PROTEIN"/>
    <property type="match status" value="1"/>
</dbReference>
<dbReference type="OrthoDB" id="6501027at2759"/>
<protein>
    <submittedName>
        <fullName evidence="9">Uncharacterized protein</fullName>
    </submittedName>
</protein>
<keyword evidence="6 8" id="KW-0472">Membrane</keyword>
<dbReference type="AlphaFoldDB" id="A0A7M7KPM8"/>
<feature type="transmembrane region" description="Helical" evidence="8">
    <location>
        <begin position="519"/>
        <end position="538"/>
    </location>
</feature>
<dbReference type="EnsemblMetazoa" id="XM_022814328">
    <property type="protein sequence ID" value="XP_022670063"/>
    <property type="gene ID" value="LOC111253981"/>
</dbReference>
<feature type="transmembrane region" description="Helical" evidence="8">
    <location>
        <begin position="415"/>
        <end position="437"/>
    </location>
</feature>
<name>A0A7M7KPM8_VARDE</name>
<feature type="transmembrane region" description="Helical" evidence="8">
    <location>
        <begin position="564"/>
        <end position="587"/>
    </location>
</feature>
<feature type="transmembrane region" description="Helical" evidence="8">
    <location>
        <begin position="344"/>
        <end position="364"/>
    </location>
</feature>
<dbReference type="EnsemblMetazoa" id="XM_022814326">
    <property type="protein sequence ID" value="XP_022670061"/>
    <property type="gene ID" value="LOC111253981"/>
</dbReference>
<evidence type="ECO:0000256" key="6">
    <source>
        <dbReference type="ARBA" id="ARBA00023136"/>
    </source>
</evidence>
<evidence type="ECO:0000256" key="5">
    <source>
        <dbReference type="ARBA" id="ARBA00022989"/>
    </source>
</evidence>
<dbReference type="InterPro" id="IPR004776">
    <property type="entry name" value="Mem_transp_PIN-like"/>
</dbReference>
<dbReference type="RefSeq" id="XP_022670061.1">
    <property type="nucleotide sequence ID" value="XM_022814326.1"/>
</dbReference>
<feature type="transmembrane region" description="Helical" evidence="8">
    <location>
        <begin position="478"/>
        <end position="498"/>
    </location>
</feature>
<evidence type="ECO:0000256" key="2">
    <source>
        <dbReference type="ARBA" id="ARBA00022448"/>
    </source>
</evidence>
<keyword evidence="2" id="KW-0813">Transport</keyword>
<dbReference type="Pfam" id="PF03547">
    <property type="entry name" value="Mem_trans"/>
    <property type="match status" value="1"/>
</dbReference>
<dbReference type="RefSeq" id="XP_022670064.1">
    <property type="nucleotide sequence ID" value="XM_022814329.1"/>
</dbReference>
<organism evidence="9 10">
    <name type="scientific">Varroa destructor</name>
    <name type="common">Honeybee mite</name>
    <dbReference type="NCBI Taxonomy" id="109461"/>
    <lineage>
        <taxon>Eukaryota</taxon>
        <taxon>Metazoa</taxon>
        <taxon>Ecdysozoa</taxon>
        <taxon>Arthropoda</taxon>
        <taxon>Chelicerata</taxon>
        <taxon>Arachnida</taxon>
        <taxon>Acari</taxon>
        <taxon>Parasitiformes</taxon>
        <taxon>Mesostigmata</taxon>
        <taxon>Gamasina</taxon>
        <taxon>Dermanyssoidea</taxon>
        <taxon>Varroidae</taxon>
        <taxon>Varroa</taxon>
    </lineage>
</organism>
<keyword evidence="10" id="KW-1185">Reference proteome</keyword>
<feature type="transmembrane region" description="Helical" evidence="8">
    <location>
        <begin position="449"/>
        <end position="472"/>
    </location>
</feature>
<accession>A0A7M7KPM8</accession>
<evidence type="ECO:0000256" key="7">
    <source>
        <dbReference type="SAM" id="MobiDB-lite"/>
    </source>
</evidence>
<dbReference type="EnsemblMetazoa" id="XM_022814329">
    <property type="protein sequence ID" value="XP_022670064"/>
    <property type="gene ID" value="LOC111253981"/>
</dbReference>
<feature type="transmembrane region" description="Helical" evidence="8">
    <location>
        <begin position="629"/>
        <end position="648"/>
    </location>
</feature>
<comment type="subcellular location">
    <subcellularLocation>
        <location evidence="1">Membrane</location>
        <topology evidence="1">Multi-pass membrane protein</topology>
    </subcellularLocation>
</comment>
<dbReference type="KEGG" id="vde:111253981"/>
<keyword evidence="3" id="KW-1003">Cell membrane</keyword>
<feature type="transmembrane region" description="Helical" evidence="8">
    <location>
        <begin position="660"/>
        <end position="685"/>
    </location>
</feature>
<dbReference type="GO" id="GO:0055085">
    <property type="term" value="P:transmembrane transport"/>
    <property type="evidence" value="ECO:0007669"/>
    <property type="project" value="InterPro"/>
</dbReference>
<dbReference type="RefSeq" id="XP_022670063.1">
    <property type="nucleotide sequence ID" value="XM_022814328.1"/>
</dbReference>
<evidence type="ECO:0000256" key="8">
    <source>
        <dbReference type="SAM" id="Phobius"/>
    </source>
</evidence>
<evidence type="ECO:0000313" key="10">
    <source>
        <dbReference type="Proteomes" id="UP000594260"/>
    </source>
</evidence>